<keyword evidence="3" id="KW-0846">Cobalamin</keyword>
<dbReference type="GO" id="GO:0046653">
    <property type="term" value="P:tetrahydrofolate metabolic process"/>
    <property type="evidence" value="ECO:0007669"/>
    <property type="project" value="TreeGrafter"/>
</dbReference>
<organism evidence="8 9">
    <name type="scientific">Geosporobacter subterraneus DSM 17957</name>
    <dbReference type="NCBI Taxonomy" id="1121919"/>
    <lineage>
        <taxon>Bacteria</taxon>
        <taxon>Bacillati</taxon>
        <taxon>Bacillota</taxon>
        <taxon>Clostridia</taxon>
        <taxon>Peptostreptococcales</taxon>
        <taxon>Thermotaleaceae</taxon>
        <taxon>Geosporobacter</taxon>
    </lineage>
</organism>
<dbReference type="GO" id="GO:0032259">
    <property type="term" value="P:methylation"/>
    <property type="evidence" value="ECO:0007669"/>
    <property type="project" value="UniProtKB-KW"/>
</dbReference>
<dbReference type="GO" id="GO:0008705">
    <property type="term" value="F:methionine synthase activity"/>
    <property type="evidence" value="ECO:0007669"/>
    <property type="project" value="TreeGrafter"/>
</dbReference>
<dbReference type="SUPFAM" id="SSF51717">
    <property type="entry name" value="Dihydropteroate synthetase-like"/>
    <property type="match status" value="1"/>
</dbReference>
<sequence length="266" mass="29014">MIIVGEKINTSLKGVTEAVRNRDAAFIQQRAIDQAEKGAHFIDVNCGTLVGEEVESLAWLVKTVQMAVKQPCCIDSPDPLALAAGLKAHKGKPLINSITAEEERYQGIIPLVKEYKAGIIALLIDDAHGMSHDAATRIQIGCNLIKRLMQDGVAVEDIYIDPLIQPIGTSTDMGVVALETIQGIKREYPGVHFMCGLSNVSFGLPKRGLLNRTFLALCMMAGLDGAILDPANREMMKMIIATEALLNKDEYCMKYIQAFRSGLLDD</sequence>
<name>A0A1M6NCW6_9FIRM</name>
<evidence type="ECO:0000313" key="9">
    <source>
        <dbReference type="Proteomes" id="UP000184536"/>
    </source>
</evidence>
<dbReference type="Pfam" id="PF00809">
    <property type="entry name" value="Pterin_bind"/>
    <property type="match status" value="1"/>
</dbReference>
<keyword evidence="9" id="KW-1185">Reference proteome</keyword>
<dbReference type="GO" id="GO:0005829">
    <property type="term" value="C:cytosol"/>
    <property type="evidence" value="ECO:0007669"/>
    <property type="project" value="TreeGrafter"/>
</dbReference>
<dbReference type="STRING" id="1121919.SAMN02745975_03267"/>
<dbReference type="Proteomes" id="UP000184536">
    <property type="component" value="Unassembled WGS sequence"/>
</dbReference>
<keyword evidence="5" id="KW-0479">Metal-binding</keyword>
<dbReference type="GO" id="GO:0050667">
    <property type="term" value="P:homocysteine metabolic process"/>
    <property type="evidence" value="ECO:0007669"/>
    <property type="project" value="TreeGrafter"/>
</dbReference>
<proteinExistence type="inferred from homology"/>
<evidence type="ECO:0000256" key="2">
    <source>
        <dbReference type="ARBA" id="ARBA00022603"/>
    </source>
</evidence>
<evidence type="ECO:0000256" key="4">
    <source>
        <dbReference type="ARBA" id="ARBA00022679"/>
    </source>
</evidence>
<protein>
    <submittedName>
        <fullName evidence="8">5-methyltetrahydrofolate--homocysteine methyltransferase</fullName>
    </submittedName>
</protein>
<dbReference type="PANTHER" id="PTHR45833:SF1">
    <property type="entry name" value="METHIONINE SYNTHASE"/>
    <property type="match status" value="1"/>
</dbReference>
<dbReference type="AlphaFoldDB" id="A0A1M6NCW6"/>
<evidence type="ECO:0000256" key="1">
    <source>
        <dbReference type="ARBA" id="ARBA00010398"/>
    </source>
</evidence>
<dbReference type="PROSITE" id="PS50972">
    <property type="entry name" value="PTERIN_BINDING"/>
    <property type="match status" value="1"/>
</dbReference>
<evidence type="ECO:0000256" key="3">
    <source>
        <dbReference type="ARBA" id="ARBA00022628"/>
    </source>
</evidence>
<dbReference type="NCBIfam" id="NF005719">
    <property type="entry name" value="PRK07535.1"/>
    <property type="match status" value="1"/>
</dbReference>
<evidence type="ECO:0000256" key="6">
    <source>
        <dbReference type="ARBA" id="ARBA00023285"/>
    </source>
</evidence>
<feature type="domain" description="Pterin-binding" evidence="7">
    <location>
        <begin position="1"/>
        <end position="246"/>
    </location>
</feature>
<dbReference type="InterPro" id="IPR050554">
    <property type="entry name" value="Met_Synthase/Corrinoid"/>
</dbReference>
<dbReference type="InterPro" id="IPR011005">
    <property type="entry name" value="Dihydropteroate_synth-like_sf"/>
</dbReference>
<dbReference type="PANTHER" id="PTHR45833">
    <property type="entry name" value="METHIONINE SYNTHASE"/>
    <property type="match status" value="1"/>
</dbReference>
<evidence type="ECO:0000256" key="5">
    <source>
        <dbReference type="ARBA" id="ARBA00022723"/>
    </source>
</evidence>
<reference evidence="9" key="1">
    <citation type="submission" date="2016-11" db="EMBL/GenBank/DDBJ databases">
        <authorList>
            <person name="Varghese N."/>
            <person name="Submissions S."/>
        </authorList>
    </citation>
    <scope>NUCLEOTIDE SEQUENCE [LARGE SCALE GENOMIC DNA]</scope>
    <source>
        <strain evidence="9">DSM 17957</strain>
    </source>
</reference>
<keyword evidence="6" id="KW-0170">Cobalt</keyword>
<dbReference type="GO" id="GO:0031419">
    <property type="term" value="F:cobalamin binding"/>
    <property type="evidence" value="ECO:0007669"/>
    <property type="project" value="UniProtKB-KW"/>
</dbReference>
<keyword evidence="4 8" id="KW-0808">Transferase</keyword>
<keyword evidence="2 8" id="KW-0489">Methyltransferase</keyword>
<gene>
    <name evidence="8" type="ORF">SAMN02745975_03267</name>
</gene>
<comment type="similarity">
    <text evidence="1">Belongs to the vitamin-B12 dependent methionine synthase family.</text>
</comment>
<dbReference type="RefSeq" id="WP_110942277.1">
    <property type="nucleotide sequence ID" value="NZ_FQZV01000054.1"/>
</dbReference>
<dbReference type="OrthoDB" id="358252at2"/>
<accession>A0A1M6NCW6</accession>
<evidence type="ECO:0000313" key="8">
    <source>
        <dbReference type="EMBL" id="SHJ93454.1"/>
    </source>
</evidence>
<dbReference type="Gene3D" id="3.20.20.20">
    <property type="entry name" value="Dihydropteroate synthase-like"/>
    <property type="match status" value="1"/>
</dbReference>
<dbReference type="InterPro" id="IPR000489">
    <property type="entry name" value="Pterin-binding_dom"/>
</dbReference>
<evidence type="ECO:0000259" key="7">
    <source>
        <dbReference type="PROSITE" id="PS50972"/>
    </source>
</evidence>
<dbReference type="EMBL" id="FQZV01000054">
    <property type="protein sequence ID" value="SHJ93454.1"/>
    <property type="molecule type" value="Genomic_DNA"/>
</dbReference>
<dbReference type="GO" id="GO:0046872">
    <property type="term" value="F:metal ion binding"/>
    <property type="evidence" value="ECO:0007669"/>
    <property type="project" value="UniProtKB-KW"/>
</dbReference>